<feature type="transmembrane region" description="Helical" evidence="2">
    <location>
        <begin position="216"/>
        <end position="234"/>
    </location>
</feature>
<keyword evidence="2 3" id="KW-0812">Transmembrane</keyword>
<dbReference type="PANTHER" id="PTHR31004:SF1">
    <property type="entry name" value="TRANSMEMBRANE PROTEIN 79"/>
    <property type="match status" value="1"/>
</dbReference>
<evidence type="ECO:0000256" key="1">
    <source>
        <dbReference type="SAM" id="MobiDB-lite"/>
    </source>
</evidence>
<organism evidence="3 4">
    <name type="scientific">Clarias magur</name>
    <name type="common">Asian catfish</name>
    <name type="synonym">Macropteronotus magur</name>
    <dbReference type="NCBI Taxonomy" id="1594786"/>
    <lineage>
        <taxon>Eukaryota</taxon>
        <taxon>Metazoa</taxon>
        <taxon>Chordata</taxon>
        <taxon>Craniata</taxon>
        <taxon>Vertebrata</taxon>
        <taxon>Euteleostomi</taxon>
        <taxon>Actinopterygii</taxon>
        <taxon>Neopterygii</taxon>
        <taxon>Teleostei</taxon>
        <taxon>Ostariophysi</taxon>
        <taxon>Siluriformes</taxon>
        <taxon>Clariidae</taxon>
        <taxon>Clarias</taxon>
    </lineage>
</organism>
<accession>A0A8J4WRC1</accession>
<dbReference type="GO" id="GO:0045055">
    <property type="term" value="P:regulated exocytosis"/>
    <property type="evidence" value="ECO:0007669"/>
    <property type="project" value="TreeGrafter"/>
</dbReference>
<feature type="compositionally biased region" description="Basic and acidic residues" evidence="1">
    <location>
        <begin position="41"/>
        <end position="60"/>
    </location>
</feature>
<dbReference type="Proteomes" id="UP000727407">
    <property type="component" value="Unassembled WGS sequence"/>
</dbReference>
<dbReference type="GO" id="GO:0032588">
    <property type="term" value="C:trans-Golgi network membrane"/>
    <property type="evidence" value="ECO:0007669"/>
    <property type="project" value="TreeGrafter"/>
</dbReference>
<keyword evidence="4" id="KW-1185">Reference proteome</keyword>
<feature type="compositionally biased region" description="Basic and acidic residues" evidence="1">
    <location>
        <begin position="8"/>
        <end position="33"/>
    </location>
</feature>
<feature type="transmembrane region" description="Helical" evidence="2">
    <location>
        <begin position="122"/>
        <end position="141"/>
    </location>
</feature>
<sequence length="265" mass="29873">MEEIVFADLHEEPSGGRWTDERQDSEEAVKDSEEWTASLESRTESERQLDGGQERWRDEDGSLADDEDEGDDDDDEGPRMSFSPLVTVGRKTSENQAEWCDVRDGDVTKPSPQSRTTCCGEMMSSVLFLVAGAVLFPLLVWGGHDLLPLHLPEVSSAPLRLVYTLRCALFATFPIILGVLVHGVSRLKFSSLTPLVEGRRVSRHTLVHITYVHDSLRLFLLFFLQLAVMATYIHPPTLKLVPLLTIVFVFGSLMRCRLSHSWTRM</sequence>
<evidence type="ECO:0000313" key="3">
    <source>
        <dbReference type="EMBL" id="KAF5889874.1"/>
    </source>
</evidence>
<feature type="transmembrane region" description="Helical" evidence="2">
    <location>
        <begin position="161"/>
        <end position="181"/>
    </location>
</feature>
<feature type="compositionally biased region" description="Acidic residues" evidence="1">
    <location>
        <begin position="61"/>
        <end position="76"/>
    </location>
</feature>
<protein>
    <submittedName>
        <fullName evidence="3">Transmembrane protein 79-like</fullName>
    </submittedName>
</protein>
<name>A0A8J4WRC1_CLAMG</name>
<dbReference type="PANTHER" id="PTHR31004">
    <property type="entry name" value="TRANSMEMBRANE PROTEIN 79"/>
    <property type="match status" value="1"/>
</dbReference>
<dbReference type="AlphaFoldDB" id="A0A8J4WRC1"/>
<keyword evidence="2" id="KW-1133">Transmembrane helix</keyword>
<evidence type="ECO:0000256" key="2">
    <source>
        <dbReference type="SAM" id="Phobius"/>
    </source>
</evidence>
<dbReference type="OrthoDB" id="8887147at2759"/>
<dbReference type="EMBL" id="QNUK01000758">
    <property type="protein sequence ID" value="KAF5889874.1"/>
    <property type="molecule type" value="Genomic_DNA"/>
</dbReference>
<gene>
    <name evidence="3" type="ORF">DAT39_020419</name>
</gene>
<dbReference type="GO" id="GO:0005765">
    <property type="term" value="C:lysosomal membrane"/>
    <property type="evidence" value="ECO:0007669"/>
    <property type="project" value="TreeGrafter"/>
</dbReference>
<comment type="caution">
    <text evidence="3">The sequence shown here is derived from an EMBL/GenBank/DDBJ whole genome shotgun (WGS) entry which is preliminary data.</text>
</comment>
<proteinExistence type="predicted"/>
<feature type="region of interest" description="Disordered" evidence="1">
    <location>
        <begin position="1"/>
        <end position="85"/>
    </location>
</feature>
<feature type="transmembrane region" description="Helical" evidence="2">
    <location>
        <begin position="240"/>
        <end position="258"/>
    </location>
</feature>
<keyword evidence="2" id="KW-0472">Membrane</keyword>
<evidence type="ECO:0000313" key="4">
    <source>
        <dbReference type="Proteomes" id="UP000727407"/>
    </source>
</evidence>
<reference evidence="3" key="1">
    <citation type="submission" date="2020-07" db="EMBL/GenBank/DDBJ databases">
        <title>Clarias magur genome sequencing, assembly and annotation.</title>
        <authorList>
            <person name="Kushwaha B."/>
            <person name="Kumar R."/>
            <person name="Das P."/>
            <person name="Joshi C.G."/>
            <person name="Kumar D."/>
            <person name="Nagpure N.S."/>
            <person name="Pandey M."/>
            <person name="Agarwal S."/>
            <person name="Srivastava S."/>
            <person name="Singh M."/>
            <person name="Sahoo L."/>
            <person name="Jayasankar P."/>
            <person name="Meher P.K."/>
            <person name="Koringa P.G."/>
            <person name="Iquebal M.A."/>
            <person name="Das S.P."/>
            <person name="Bit A."/>
            <person name="Patnaik S."/>
            <person name="Patel N."/>
            <person name="Shah T.M."/>
            <person name="Hinsu A."/>
            <person name="Jena J.K."/>
        </authorList>
    </citation>
    <scope>NUCLEOTIDE SEQUENCE</scope>
    <source>
        <strain evidence="3">CIFAMagur01</strain>
        <tissue evidence="3">Testis</tissue>
    </source>
</reference>